<dbReference type="Proteomes" id="UP000694850">
    <property type="component" value="Unplaced"/>
</dbReference>
<sequence>MGLKCGTKLKMIKQTWHTDLKGTEFILLKDSENFLFCDIRIILEAVFQTAPWRLISGILGAVCLLLMVVLGILLNNLFSKQSIQPTSSPRPTVVLQEVSDCCSCPEKWIRYQCNCYFIFNKGKTWAESRNSCVSLNSSLLHLESRDEMGFWKQSQYYYWIGLSYNKKHSVWLWEDGSAPSQDLLSSHQSLKPNHCIVYSPGEVIFGEHCENENPYICKHRLI</sequence>
<name>A0AC54Z989_ORYAF</name>
<dbReference type="RefSeq" id="XP_042636395.1">
    <property type="nucleotide sequence ID" value="XM_042780461.1"/>
</dbReference>
<gene>
    <name evidence="2" type="primary">LOC103193932</name>
</gene>
<reference evidence="2" key="1">
    <citation type="submission" date="2025-08" db="UniProtKB">
        <authorList>
            <consortium name="RefSeq"/>
        </authorList>
    </citation>
    <scope>IDENTIFICATION</scope>
</reference>
<evidence type="ECO:0000313" key="1">
    <source>
        <dbReference type="Proteomes" id="UP000694850"/>
    </source>
</evidence>
<keyword evidence="1" id="KW-1185">Reference proteome</keyword>
<protein>
    <submittedName>
        <fullName evidence="2">Natural killer cells antigen CD94-like</fullName>
    </submittedName>
</protein>
<accession>A0AC54Z989</accession>
<organism evidence="1 2">
    <name type="scientific">Orycteropus afer afer</name>
    <dbReference type="NCBI Taxonomy" id="1230840"/>
    <lineage>
        <taxon>Eukaryota</taxon>
        <taxon>Metazoa</taxon>
        <taxon>Chordata</taxon>
        <taxon>Craniata</taxon>
        <taxon>Vertebrata</taxon>
        <taxon>Euteleostomi</taxon>
        <taxon>Mammalia</taxon>
        <taxon>Eutheria</taxon>
        <taxon>Afrotheria</taxon>
        <taxon>Tubulidentata</taxon>
        <taxon>Orycteropodidae</taxon>
        <taxon>Orycteropus</taxon>
    </lineage>
</organism>
<evidence type="ECO:0000313" key="2">
    <source>
        <dbReference type="RefSeq" id="XP_042636395.1"/>
    </source>
</evidence>
<proteinExistence type="predicted"/>